<dbReference type="Gene3D" id="1.25.40.20">
    <property type="entry name" value="Ankyrin repeat-containing domain"/>
    <property type="match status" value="6"/>
</dbReference>
<dbReference type="Pfam" id="PF13637">
    <property type="entry name" value="Ank_4"/>
    <property type="match status" value="1"/>
</dbReference>
<keyword evidence="4" id="KW-1133">Transmembrane helix</keyword>
<keyword evidence="4" id="KW-0472">Membrane</keyword>
<dbReference type="PROSITE" id="PS50088">
    <property type="entry name" value="ANK_REPEAT"/>
    <property type="match status" value="8"/>
</dbReference>
<keyword evidence="2 3" id="KW-0040">ANK repeat</keyword>
<accession>A0A6H5ING4</accession>
<dbReference type="InterPro" id="IPR051165">
    <property type="entry name" value="Multifunctional_ANK_Repeat"/>
</dbReference>
<organism evidence="5 6">
    <name type="scientific">Trichogramma brassicae</name>
    <dbReference type="NCBI Taxonomy" id="86971"/>
    <lineage>
        <taxon>Eukaryota</taxon>
        <taxon>Metazoa</taxon>
        <taxon>Ecdysozoa</taxon>
        <taxon>Arthropoda</taxon>
        <taxon>Hexapoda</taxon>
        <taxon>Insecta</taxon>
        <taxon>Pterygota</taxon>
        <taxon>Neoptera</taxon>
        <taxon>Endopterygota</taxon>
        <taxon>Hymenoptera</taxon>
        <taxon>Apocrita</taxon>
        <taxon>Proctotrupomorpha</taxon>
        <taxon>Chalcidoidea</taxon>
        <taxon>Trichogrammatidae</taxon>
        <taxon>Trichogramma</taxon>
    </lineage>
</organism>
<dbReference type="InterPro" id="IPR036770">
    <property type="entry name" value="Ankyrin_rpt-contain_sf"/>
</dbReference>
<dbReference type="PROSITE" id="PS50297">
    <property type="entry name" value="ANK_REP_REGION"/>
    <property type="match status" value="8"/>
</dbReference>
<dbReference type="OrthoDB" id="6593077at2759"/>
<reference evidence="5 6" key="1">
    <citation type="submission" date="2020-02" db="EMBL/GenBank/DDBJ databases">
        <authorList>
            <person name="Ferguson B K."/>
        </authorList>
    </citation>
    <scope>NUCLEOTIDE SEQUENCE [LARGE SCALE GENOMIC DNA]</scope>
</reference>
<gene>
    <name evidence="5" type="ORF">TBRA_LOCUS7999</name>
</gene>
<evidence type="ECO:0000313" key="5">
    <source>
        <dbReference type="EMBL" id="CAB0036118.1"/>
    </source>
</evidence>
<dbReference type="PANTHER" id="PTHR24123:SF33">
    <property type="entry name" value="PROTEIN HOS4"/>
    <property type="match status" value="1"/>
</dbReference>
<feature type="transmembrane region" description="Helical" evidence="4">
    <location>
        <begin position="12"/>
        <end position="33"/>
    </location>
</feature>
<dbReference type="AlphaFoldDB" id="A0A6H5ING4"/>
<feature type="repeat" description="ANK" evidence="3">
    <location>
        <begin position="571"/>
        <end position="603"/>
    </location>
</feature>
<evidence type="ECO:0000256" key="2">
    <source>
        <dbReference type="ARBA" id="ARBA00023043"/>
    </source>
</evidence>
<keyword evidence="6" id="KW-1185">Reference proteome</keyword>
<evidence type="ECO:0000313" key="6">
    <source>
        <dbReference type="Proteomes" id="UP000479190"/>
    </source>
</evidence>
<keyword evidence="4" id="KW-0812">Transmembrane</keyword>
<dbReference type="Pfam" id="PF13857">
    <property type="entry name" value="Ank_5"/>
    <property type="match status" value="2"/>
</dbReference>
<feature type="repeat" description="ANK" evidence="3">
    <location>
        <begin position="138"/>
        <end position="166"/>
    </location>
</feature>
<dbReference type="Proteomes" id="UP000479190">
    <property type="component" value="Unassembled WGS sequence"/>
</dbReference>
<feature type="repeat" description="ANK" evidence="3">
    <location>
        <begin position="352"/>
        <end position="384"/>
    </location>
</feature>
<dbReference type="Pfam" id="PF00023">
    <property type="entry name" value="Ank"/>
    <property type="match status" value="2"/>
</dbReference>
<feature type="repeat" description="ANK" evidence="3">
    <location>
        <begin position="718"/>
        <end position="750"/>
    </location>
</feature>
<sequence>MKSHLVPKQIYFLSKCHLALVAFIIFVTFVKCLLVEMQSRFLSKFLLTLVTCKISKIVMYGSLVKRLIEFVVRTGYKDEEPSTAELFEAHQRFHVIYNKSRLARLQVACQYGFDDVVSRFLELGQDPNYLAHEWDCPPLHYALIFGHKRVLESLLRSGADPDLTYRYGPSLLHAMSLQRADDDVAELFFEICDEKHPALRLDLQDQFGNTPLHLALLNVHKKMVELLLRRGASPHLANKEGSTPLQIICTSVDCADDLAEMFFELCNDQQLMAIVDARDKSGKTPLSLALDCGNKKAIELLLRSGADPNLVDKNGSTLLHLICKKGKNEEMVEILKIVLGCRAVQLDAPDKWGRTPLHITVGAGYGSMTALLLRRGASPNVADNKGLTPLHTMCARHRDDSYLKSFLDVCDQVERWVRIDARDQSGQTPLQLAVNENHKKVARLLLRRGADPDLVDAKGSTLLHVICQKPSNYQYAFLKILFEVSDELGKSVDVDARDGSGRTALRLTLDFYGCTKATVLLLERGADPSLADEDGSTLLHVISRSNRDNINLVKVLFEMSDKLEIDARDKRGDTPLVLALAHRQKRLASLLLTKGANPNLACNKGLTPLHLIGYYTDDGDNFIEMFFVYWDKQQQTAQVDVKDEMGNTPLLKAVILGEKKVVRKLLERGANPNLANDDGVTPLHLIGKCTYDDDLAKMFFEFCDDQQQTVKVDAQDKLGNTPLHLALNDRHYKVAELLLRRGVDINIANNDGSTPLHIIGRKKIKVDFVKLFFKICDEKRQTVQIDARDKLGCTPLELAVASLLPNTFDVLLDNGADLTGFVFPIKNQFEASFNWNGDDDLNVILLRLIENEFSINLKFKGASSALAVLERLEKRGYELDQSDALIIMKFFAKHGYFESFAELENDSRWYRDEKFATEAKKIMINPSWSLYELIETPIVEASKRLAYEDCFRFAHEDFNWPVSEYHYEAAHDHLCAKLLRKFLRRWTLDPFWKLIHYRLPILCCIMIIDSLNNEDLYNICLAAEGHTLWSIFVKQ</sequence>
<dbReference type="PANTHER" id="PTHR24123">
    <property type="entry name" value="ANKYRIN REPEAT-CONTAINING"/>
    <property type="match status" value="1"/>
</dbReference>
<protein>
    <submittedName>
        <fullName evidence="5">Uncharacterized protein</fullName>
    </submittedName>
</protein>
<feature type="repeat" description="ANK" evidence="3">
    <location>
        <begin position="207"/>
        <end position="239"/>
    </location>
</feature>
<proteinExistence type="predicted"/>
<name>A0A6H5ING4_9HYME</name>
<dbReference type="EMBL" id="CADCXV010000807">
    <property type="protein sequence ID" value="CAB0036118.1"/>
    <property type="molecule type" value="Genomic_DNA"/>
</dbReference>
<feature type="repeat" description="ANK" evidence="3">
    <location>
        <begin position="425"/>
        <end position="457"/>
    </location>
</feature>
<dbReference type="InterPro" id="IPR002110">
    <property type="entry name" value="Ankyrin_rpt"/>
</dbReference>
<evidence type="ECO:0000256" key="1">
    <source>
        <dbReference type="ARBA" id="ARBA00022737"/>
    </source>
</evidence>
<keyword evidence="1" id="KW-0677">Repeat</keyword>
<dbReference type="SMART" id="SM00248">
    <property type="entry name" value="ANK"/>
    <property type="match status" value="17"/>
</dbReference>
<feature type="repeat" description="ANK" evidence="3">
    <location>
        <begin position="645"/>
        <end position="677"/>
    </location>
</feature>
<dbReference type="Pfam" id="PF12796">
    <property type="entry name" value="Ank_2"/>
    <property type="match status" value="2"/>
</dbReference>
<feature type="repeat" description="ANK" evidence="3">
    <location>
        <begin position="281"/>
        <end position="313"/>
    </location>
</feature>
<evidence type="ECO:0000256" key="3">
    <source>
        <dbReference type="PROSITE-ProRule" id="PRU00023"/>
    </source>
</evidence>
<evidence type="ECO:0000256" key="4">
    <source>
        <dbReference type="SAM" id="Phobius"/>
    </source>
</evidence>
<dbReference type="SUPFAM" id="SSF48403">
    <property type="entry name" value="Ankyrin repeat"/>
    <property type="match status" value="3"/>
</dbReference>